<dbReference type="GeneID" id="93566007"/>
<dbReference type="SUPFAM" id="SSF48498">
    <property type="entry name" value="Tetracyclin repressor-like, C-terminal domain"/>
    <property type="match status" value="1"/>
</dbReference>
<proteinExistence type="predicted"/>
<evidence type="ECO:0000313" key="2">
    <source>
        <dbReference type="Proteomes" id="UP000192536"/>
    </source>
</evidence>
<dbReference type="AlphaFoldDB" id="A0A1X0WFD7"/>
<reference evidence="1 2" key="1">
    <citation type="journal article" date="2017" name="Int. J. Syst. Evol. Microbiol.">
        <title>Rouxiella badensis sp. nov. and Rouxiella silvae sp. nov. isolated from peat bog soil in Germany and emendation of the genus description.</title>
        <authorList>
            <person name="Le Fleche-Mateos A."/>
            <person name="Kugler J.H."/>
            <person name="Hansen S.H."/>
            <person name="Syldatk C."/>
            <person name="Hausmann R."/>
            <person name="Lomprez F."/>
            <person name="Vandenbogaert M."/>
            <person name="Manuguerra J.C."/>
            <person name="Grimont P.A."/>
        </authorList>
    </citation>
    <scope>NUCLEOTIDE SEQUENCE [LARGE SCALE GENOMIC DNA]</scope>
    <source>
        <strain evidence="1 2">DSM 100043</strain>
    </source>
</reference>
<dbReference type="Gene3D" id="1.10.357.10">
    <property type="entry name" value="Tetracycline Repressor, domain 2"/>
    <property type="match status" value="1"/>
</dbReference>
<name>A0A1X0WFD7_9GAMM</name>
<evidence type="ECO:0000313" key="1">
    <source>
        <dbReference type="EMBL" id="ORJ25516.1"/>
    </source>
</evidence>
<accession>A0A1X0WFD7</accession>
<protein>
    <recommendedName>
        <fullName evidence="3">Transcriptional regulator TetR C-terminal Proteobacteria type domain-containing protein</fullName>
    </recommendedName>
</protein>
<dbReference type="STRING" id="1646377.BS640_10965"/>
<dbReference type="RefSeq" id="WP_017490832.1">
    <property type="nucleotide sequence ID" value="NZ_CAUQAZ010000180.1"/>
</dbReference>
<organism evidence="1 2">
    <name type="scientific">Rouxiella badensis</name>
    <dbReference type="NCBI Taxonomy" id="1646377"/>
    <lineage>
        <taxon>Bacteria</taxon>
        <taxon>Pseudomonadati</taxon>
        <taxon>Pseudomonadota</taxon>
        <taxon>Gammaproteobacteria</taxon>
        <taxon>Enterobacterales</taxon>
        <taxon>Yersiniaceae</taxon>
        <taxon>Rouxiella</taxon>
    </lineage>
</organism>
<dbReference type="Proteomes" id="UP000192536">
    <property type="component" value="Unassembled WGS sequence"/>
</dbReference>
<comment type="caution">
    <text evidence="1">The sequence shown here is derived from an EMBL/GenBank/DDBJ whole genome shotgun (WGS) entry which is preliminary data.</text>
</comment>
<dbReference type="InterPro" id="IPR036271">
    <property type="entry name" value="Tet_transcr_reg_TetR-rel_C_sf"/>
</dbReference>
<evidence type="ECO:0008006" key="3">
    <source>
        <dbReference type="Google" id="ProtNLM"/>
    </source>
</evidence>
<keyword evidence="2" id="KW-1185">Reference proteome</keyword>
<sequence>MSESLNDESLNAFNQRLFSLAQTLKIDAWVPENQVMDRVALSFRKLLNFLAQHPSETQQTLLVFPAVHKTRDELVAIVQGIFAEAQQNGVFREDISVALLAQFFTAMLLQMVQIPADPAGRHQQSLAAARLFCKGAWLGEDFASPED</sequence>
<gene>
    <name evidence="1" type="ORF">BS640_10965</name>
</gene>
<dbReference type="EMBL" id="MRWE01000015">
    <property type="protein sequence ID" value="ORJ25516.1"/>
    <property type="molecule type" value="Genomic_DNA"/>
</dbReference>